<keyword evidence="3" id="KW-1185">Reference proteome</keyword>
<accession>A0AAN4U428</accession>
<organism evidence="2 3">
    <name type="scientific">Asaia bogorensis NBRC 16594</name>
    <dbReference type="NCBI Taxonomy" id="1231624"/>
    <lineage>
        <taxon>Bacteria</taxon>
        <taxon>Pseudomonadati</taxon>
        <taxon>Pseudomonadota</taxon>
        <taxon>Alphaproteobacteria</taxon>
        <taxon>Acetobacterales</taxon>
        <taxon>Acetobacteraceae</taxon>
        <taxon>Asaia</taxon>
    </lineage>
</organism>
<dbReference type="RefSeq" id="WP_062164665.1">
    <property type="nucleotide sequence ID" value="NZ_BJVS01000007.1"/>
</dbReference>
<feature type="compositionally biased region" description="Low complexity" evidence="1">
    <location>
        <begin position="163"/>
        <end position="174"/>
    </location>
</feature>
<dbReference type="InterPro" id="IPR010781">
    <property type="entry name" value="DUF1376"/>
</dbReference>
<protein>
    <recommendedName>
        <fullName evidence="4">DUF1376 domain-containing protein</fullName>
    </recommendedName>
</protein>
<name>A0AAN4U428_9PROT</name>
<dbReference type="EMBL" id="BJVS01000007">
    <property type="protein sequence ID" value="GEL54355.1"/>
    <property type="molecule type" value="Genomic_DNA"/>
</dbReference>
<feature type="compositionally biased region" description="Basic and acidic residues" evidence="1">
    <location>
        <begin position="139"/>
        <end position="162"/>
    </location>
</feature>
<feature type="region of interest" description="Disordered" evidence="1">
    <location>
        <begin position="119"/>
        <end position="189"/>
    </location>
</feature>
<reference evidence="2 3" key="1">
    <citation type="submission" date="2019-07" db="EMBL/GenBank/DDBJ databases">
        <title>Whole genome shotgun sequence of Asaia bogorensis NBRC 16594.</title>
        <authorList>
            <person name="Hosoyama A."/>
            <person name="Uohara A."/>
            <person name="Ohji S."/>
            <person name="Ichikawa N."/>
        </authorList>
    </citation>
    <scope>NUCLEOTIDE SEQUENCE [LARGE SCALE GENOMIC DNA]</scope>
    <source>
        <strain evidence="2 3">NBRC 16594</strain>
    </source>
</reference>
<evidence type="ECO:0000256" key="1">
    <source>
        <dbReference type="SAM" id="MobiDB-lite"/>
    </source>
</evidence>
<comment type="caution">
    <text evidence="2">The sequence shown here is derived from an EMBL/GenBank/DDBJ whole genome shotgun (WGS) entry which is preliminary data.</text>
</comment>
<evidence type="ECO:0008006" key="4">
    <source>
        <dbReference type="Google" id="ProtNLM"/>
    </source>
</evidence>
<feature type="compositionally biased region" description="Polar residues" evidence="1">
    <location>
        <begin position="129"/>
        <end position="138"/>
    </location>
</feature>
<proteinExistence type="predicted"/>
<dbReference type="Pfam" id="PF07120">
    <property type="entry name" value="DUF1376"/>
    <property type="match status" value="1"/>
</dbReference>
<dbReference type="Proteomes" id="UP000321287">
    <property type="component" value="Unassembled WGS sequence"/>
</dbReference>
<dbReference type="AlphaFoldDB" id="A0AAN4U428"/>
<feature type="compositionally biased region" description="Basic and acidic residues" evidence="1">
    <location>
        <begin position="119"/>
        <end position="128"/>
    </location>
</feature>
<gene>
    <name evidence="2" type="ORF">ABO01nite_23620</name>
</gene>
<sequence>MSKPEPLTPSDCDLRGLPFMQLDVSRLVDSDMFALSTGEEFKAAVALWCKSWLQIPASSLPNDDRVLAHLSGAGSRWSRIKEMALRGWVLCSDGRLYHPTVAEKARHAWESRVRQRERAAKRWEKSDRATGNATASDSQEPRECHGISHGNAIERERERESIDSSLRSESVSASAPDEKPSVRVVGYSEPKAPKGCRLPDTWWPSDDLQQFARSNGCNPNKVAEAFCDYWRAVAGAKGVKLDWDATFRNWCRRDSERGGKAASVPRERPKSILAQQADRMEAEWLERQGMGEMQR</sequence>
<dbReference type="KEGG" id="abg:Asbog_01532"/>
<evidence type="ECO:0000313" key="2">
    <source>
        <dbReference type="EMBL" id="GEL54355.1"/>
    </source>
</evidence>
<evidence type="ECO:0000313" key="3">
    <source>
        <dbReference type="Proteomes" id="UP000321287"/>
    </source>
</evidence>